<dbReference type="Pfam" id="PF00126">
    <property type="entry name" value="HTH_1"/>
    <property type="match status" value="1"/>
</dbReference>
<dbReference type="SUPFAM" id="SSF53850">
    <property type="entry name" value="Periplasmic binding protein-like II"/>
    <property type="match status" value="1"/>
</dbReference>
<name>A0A8J2YQ89_9PROT</name>
<dbReference type="GO" id="GO:0005829">
    <property type="term" value="C:cytosol"/>
    <property type="evidence" value="ECO:0007669"/>
    <property type="project" value="TreeGrafter"/>
</dbReference>
<dbReference type="Pfam" id="PF03466">
    <property type="entry name" value="LysR_substrate"/>
    <property type="match status" value="1"/>
</dbReference>
<sequence length="326" mass="35160">MTSEINRPRPSPRKPALTRDQLARALYGPALYYFAAVCETLSIRAAARQLNIASSAVNRQILQLEETIGGPLFERQGRTLRLLPMGEVLARHARMTLGDLEATAADMDAIQGLRRGLVRVASVESIASDLLPAVVAEFARRFPLIHVAVTVESSSRVTDLVARGDVEIGFTFNPPKQAHLSVAFARDLAIGAVVARDHPLAARPQLALADCLDYPLVLPAKGLSIRDALESAFAANGLAPRSFVEANLLRFMTSLALQGQFVAFQTRFGIARQLADGSLIFIPLAAAGLPADRLALVTRTDPTLRLAPAIFFDVSRQVLGELLPQA</sequence>
<dbReference type="InterPro" id="IPR036388">
    <property type="entry name" value="WH-like_DNA-bd_sf"/>
</dbReference>
<dbReference type="PROSITE" id="PS50931">
    <property type="entry name" value="HTH_LYSR"/>
    <property type="match status" value="1"/>
</dbReference>
<dbReference type="SUPFAM" id="SSF46785">
    <property type="entry name" value="Winged helix' DNA-binding domain"/>
    <property type="match status" value="1"/>
</dbReference>
<feature type="domain" description="HTH lysR-type" evidence="5">
    <location>
        <begin position="31"/>
        <end position="83"/>
    </location>
</feature>
<dbReference type="InterPro" id="IPR005119">
    <property type="entry name" value="LysR_subst-bd"/>
</dbReference>
<dbReference type="AlphaFoldDB" id="A0A8J2YQ89"/>
<keyword evidence="2" id="KW-0805">Transcription regulation</keyword>
<dbReference type="GO" id="GO:0003677">
    <property type="term" value="F:DNA binding"/>
    <property type="evidence" value="ECO:0007669"/>
    <property type="project" value="UniProtKB-KW"/>
</dbReference>
<evidence type="ECO:0000256" key="2">
    <source>
        <dbReference type="ARBA" id="ARBA00023015"/>
    </source>
</evidence>
<reference evidence="6" key="1">
    <citation type="journal article" date="2014" name="Int. J. Syst. Evol. Microbiol.">
        <title>Complete genome sequence of Corynebacterium casei LMG S-19264T (=DSM 44701T), isolated from a smear-ripened cheese.</title>
        <authorList>
            <consortium name="US DOE Joint Genome Institute (JGI-PGF)"/>
            <person name="Walter F."/>
            <person name="Albersmeier A."/>
            <person name="Kalinowski J."/>
            <person name="Ruckert C."/>
        </authorList>
    </citation>
    <scope>NUCLEOTIDE SEQUENCE</scope>
    <source>
        <strain evidence="6">CGMCC 1.15725</strain>
    </source>
</reference>
<keyword evidence="3" id="KW-0238">DNA-binding</keyword>
<dbReference type="InterPro" id="IPR050950">
    <property type="entry name" value="HTH-type_LysR_regulators"/>
</dbReference>
<gene>
    <name evidence="6" type="ORF">GCM10011611_09250</name>
</gene>
<dbReference type="PANTHER" id="PTHR30419:SF2">
    <property type="entry name" value="LYSR FAMILY TRANSCRIPTIONAL REGULATOR"/>
    <property type="match status" value="1"/>
</dbReference>
<proteinExistence type="inferred from homology"/>
<dbReference type="InterPro" id="IPR000847">
    <property type="entry name" value="LysR_HTH_N"/>
</dbReference>
<comment type="similarity">
    <text evidence="1">Belongs to the LysR transcriptional regulatory family.</text>
</comment>
<keyword evidence="4" id="KW-0804">Transcription</keyword>
<dbReference type="InterPro" id="IPR036390">
    <property type="entry name" value="WH_DNA-bd_sf"/>
</dbReference>
<evidence type="ECO:0000256" key="1">
    <source>
        <dbReference type="ARBA" id="ARBA00009437"/>
    </source>
</evidence>
<evidence type="ECO:0000256" key="3">
    <source>
        <dbReference type="ARBA" id="ARBA00023125"/>
    </source>
</evidence>
<dbReference type="PRINTS" id="PR00039">
    <property type="entry name" value="HTHLYSR"/>
</dbReference>
<dbReference type="Gene3D" id="3.40.190.290">
    <property type="match status" value="1"/>
</dbReference>
<dbReference type="PANTHER" id="PTHR30419">
    <property type="entry name" value="HTH-TYPE TRANSCRIPTIONAL REGULATOR YBHD"/>
    <property type="match status" value="1"/>
</dbReference>
<dbReference type="EMBL" id="BMJQ01000002">
    <property type="protein sequence ID" value="GGF05907.1"/>
    <property type="molecule type" value="Genomic_DNA"/>
</dbReference>
<evidence type="ECO:0000313" key="7">
    <source>
        <dbReference type="Proteomes" id="UP000646365"/>
    </source>
</evidence>
<dbReference type="Gene3D" id="1.10.10.10">
    <property type="entry name" value="Winged helix-like DNA-binding domain superfamily/Winged helix DNA-binding domain"/>
    <property type="match status" value="1"/>
</dbReference>
<dbReference type="Proteomes" id="UP000646365">
    <property type="component" value="Unassembled WGS sequence"/>
</dbReference>
<organism evidence="6 7">
    <name type="scientific">Aliidongia dinghuensis</name>
    <dbReference type="NCBI Taxonomy" id="1867774"/>
    <lineage>
        <taxon>Bacteria</taxon>
        <taxon>Pseudomonadati</taxon>
        <taxon>Pseudomonadota</taxon>
        <taxon>Alphaproteobacteria</taxon>
        <taxon>Rhodospirillales</taxon>
        <taxon>Dongiaceae</taxon>
        <taxon>Aliidongia</taxon>
    </lineage>
</organism>
<accession>A0A8J2YQ89</accession>
<keyword evidence="7" id="KW-1185">Reference proteome</keyword>
<reference evidence="6" key="2">
    <citation type="submission" date="2020-09" db="EMBL/GenBank/DDBJ databases">
        <authorList>
            <person name="Sun Q."/>
            <person name="Zhou Y."/>
        </authorList>
    </citation>
    <scope>NUCLEOTIDE SEQUENCE</scope>
    <source>
        <strain evidence="6">CGMCC 1.15725</strain>
    </source>
</reference>
<protein>
    <submittedName>
        <fullName evidence="6">Transcriptional regulator</fullName>
    </submittedName>
</protein>
<comment type="caution">
    <text evidence="6">The sequence shown here is derived from an EMBL/GenBank/DDBJ whole genome shotgun (WGS) entry which is preliminary data.</text>
</comment>
<dbReference type="GO" id="GO:0003700">
    <property type="term" value="F:DNA-binding transcription factor activity"/>
    <property type="evidence" value="ECO:0007669"/>
    <property type="project" value="InterPro"/>
</dbReference>
<evidence type="ECO:0000259" key="5">
    <source>
        <dbReference type="PROSITE" id="PS50931"/>
    </source>
</evidence>
<evidence type="ECO:0000313" key="6">
    <source>
        <dbReference type="EMBL" id="GGF05907.1"/>
    </source>
</evidence>
<dbReference type="RefSeq" id="WP_189042986.1">
    <property type="nucleotide sequence ID" value="NZ_BMJQ01000002.1"/>
</dbReference>
<evidence type="ECO:0000256" key="4">
    <source>
        <dbReference type="ARBA" id="ARBA00023163"/>
    </source>
</evidence>